<evidence type="ECO:0000256" key="4">
    <source>
        <dbReference type="SAM" id="Phobius"/>
    </source>
</evidence>
<comment type="similarity">
    <text evidence="1">Belongs to the UDP-glycosyltransferase family.</text>
</comment>
<dbReference type="Pfam" id="PF00201">
    <property type="entry name" value="UDPGT"/>
    <property type="match status" value="1"/>
</dbReference>
<keyword evidence="2" id="KW-0328">Glycosyltransferase</keyword>
<evidence type="ECO:0000313" key="7">
    <source>
        <dbReference type="Proteomes" id="UP001258017"/>
    </source>
</evidence>
<evidence type="ECO:0000256" key="2">
    <source>
        <dbReference type="ARBA" id="ARBA00022676"/>
    </source>
</evidence>
<dbReference type="InterPro" id="IPR050271">
    <property type="entry name" value="UDP-glycosyltransferase"/>
</dbReference>
<evidence type="ECO:0000256" key="1">
    <source>
        <dbReference type="ARBA" id="ARBA00009995"/>
    </source>
</evidence>
<feature type="transmembrane region" description="Helical" evidence="4">
    <location>
        <begin position="489"/>
        <end position="508"/>
    </location>
</feature>
<feature type="chain" id="PRO_5041960898" description="UDP-glycosyltransferase" evidence="5">
    <location>
        <begin position="24"/>
        <end position="536"/>
    </location>
</feature>
<protein>
    <recommendedName>
        <fullName evidence="8">UDP-glycosyltransferase</fullName>
    </recommendedName>
</protein>
<evidence type="ECO:0008006" key="8">
    <source>
        <dbReference type="Google" id="ProtNLM"/>
    </source>
</evidence>
<dbReference type="PANTHER" id="PTHR48043">
    <property type="entry name" value="EG:EG0003.4 PROTEIN-RELATED"/>
    <property type="match status" value="1"/>
</dbReference>
<comment type="caution">
    <text evidence="6">The sequence shown here is derived from an EMBL/GenBank/DDBJ whole genome shotgun (WGS) entry which is preliminary data.</text>
</comment>
<accession>A0AAD9RU31</accession>
<dbReference type="Gene3D" id="3.40.50.2000">
    <property type="entry name" value="Glycogen Phosphorylase B"/>
    <property type="match status" value="1"/>
</dbReference>
<sequence length="536" mass="61704">MLVAMSRMLLILILTSIATQSSGLSVLFIEALLSSSHHIWISSLVKELLRRGHHVHFTSIHTLKVEESLAANYTHKSFDDLMQQLQNSNDYEPAEWANYNTLYTMYFTHQFSNFVCEKVTALKAMKETLELVRTKKFDVIVQDVTLVQCLYGLWEVAKGNPSVIGYVPFGNSPWIKDYIGGSSYPAIRPYVHLYMAKPVSLWDRTLNFIYFTLDDLLRHYYMMPINQKIANEFFGKELRPLAELEKNISVLFVNTHYSFEPSIPLPSNAIEIAGIHAQAAEPVRDERIRKFLDGAKHGVIVISLGTNVAWKAVGLDKIQVIVSVLAKLKQRVLWKLDKEVDMELPDNILALKWIPQNDVLTHKNVKAVWTHVGLLSTHEAIWHGIPVIGMPFFMDQRSNIKMLVEKGVAVHLDFKQISVATVEHALLEIIYDPKYMRNMKKLSREFRDRPMPPLDLAAWYVEFVSRHPGRDFGSPGRFLTRTEENLYDVYALLFAILLIPILICSLLLKSKYIRSKLPFESFTFTFFVKNEKKKRS</sequence>
<organism evidence="6 7">
    <name type="scientific">Odynerus spinipes</name>
    <dbReference type="NCBI Taxonomy" id="1348599"/>
    <lineage>
        <taxon>Eukaryota</taxon>
        <taxon>Metazoa</taxon>
        <taxon>Ecdysozoa</taxon>
        <taxon>Arthropoda</taxon>
        <taxon>Hexapoda</taxon>
        <taxon>Insecta</taxon>
        <taxon>Pterygota</taxon>
        <taxon>Neoptera</taxon>
        <taxon>Endopterygota</taxon>
        <taxon>Hymenoptera</taxon>
        <taxon>Apocrita</taxon>
        <taxon>Aculeata</taxon>
        <taxon>Vespoidea</taxon>
        <taxon>Vespidae</taxon>
        <taxon>Eumeninae</taxon>
        <taxon>Odynerus</taxon>
    </lineage>
</organism>
<proteinExistence type="inferred from homology"/>
<keyword evidence="3" id="KW-0808">Transferase</keyword>
<dbReference type="InterPro" id="IPR002213">
    <property type="entry name" value="UDP_glucos_trans"/>
</dbReference>
<dbReference type="GO" id="GO:0008194">
    <property type="term" value="F:UDP-glycosyltransferase activity"/>
    <property type="evidence" value="ECO:0007669"/>
    <property type="project" value="InterPro"/>
</dbReference>
<keyword evidence="4" id="KW-0812">Transmembrane</keyword>
<dbReference type="AlphaFoldDB" id="A0AAD9RU31"/>
<evidence type="ECO:0000256" key="5">
    <source>
        <dbReference type="SAM" id="SignalP"/>
    </source>
</evidence>
<dbReference type="SUPFAM" id="SSF53756">
    <property type="entry name" value="UDP-Glycosyltransferase/glycogen phosphorylase"/>
    <property type="match status" value="1"/>
</dbReference>
<dbReference type="Proteomes" id="UP001258017">
    <property type="component" value="Unassembled WGS sequence"/>
</dbReference>
<dbReference type="CDD" id="cd03784">
    <property type="entry name" value="GT1_Gtf-like"/>
    <property type="match status" value="1"/>
</dbReference>
<keyword evidence="4" id="KW-0472">Membrane</keyword>
<evidence type="ECO:0000313" key="6">
    <source>
        <dbReference type="EMBL" id="KAK2585930.1"/>
    </source>
</evidence>
<keyword evidence="5" id="KW-0732">Signal</keyword>
<reference evidence="6" key="2">
    <citation type="journal article" date="2023" name="Commun. Biol.">
        <title>Intrasexual cuticular hydrocarbon dimorphism in a wasp sheds light on hydrocarbon biosynthesis genes in Hymenoptera.</title>
        <authorList>
            <person name="Moris V.C."/>
            <person name="Podsiadlowski L."/>
            <person name="Martin S."/>
            <person name="Oeyen J.P."/>
            <person name="Donath A."/>
            <person name="Petersen M."/>
            <person name="Wilbrandt J."/>
            <person name="Misof B."/>
            <person name="Liedtke D."/>
            <person name="Thamm M."/>
            <person name="Scheiner R."/>
            <person name="Schmitt T."/>
            <person name="Niehuis O."/>
        </authorList>
    </citation>
    <scope>NUCLEOTIDE SEQUENCE</scope>
    <source>
        <strain evidence="6">GBR_01_08_01A</strain>
    </source>
</reference>
<feature type="signal peptide" evidence="5">
    <location>
        <begin position="1"/>
        <end position="23"/>
    </location>
</feature>
<gene>
    <name evidence="6" type="ORF">KPH14_010514</name>
</gene>
<dbReference type="EMBL" id="JAIFRP010000021">
    <property type="protein sequence ID" value="KAK2585930.1"/>
    <property type="molecule type" value="Genomic_DNA"/>
</dbReference>
<keyword evidence="7" id="KW-1185">Reference proteome</keyword>
<dbReference type="FunFam" id="3.40.50.2000:FF:000050">
    <property type="entry name" value="UDP-glucuronosyltransferase"/>
    <property type="match status" value="1"/>
</dbReference>
<keyword evidence="4" id="KW-1133">Transmembrane helix</keyword>
<evidence type="ECO:0000256" key="3">
    <source>
        <dbReference type="ARBA" id="ARBA00022679"/>
    </source>
</evidence>
<reference evidence="6" key="1">
    <citation type="submission" date="2021-08" db="EMBL/GenBank/DDBJ databases">
        <authorList>
            <person name="Misof B."/>
            <person name="Oliver O."/>
            <person name="Podsiadlowski L."/>
            <person name="Donath A."/>
            <person name="Peters R."/>
            <person name="Mayer C."/>
            <person name="Rust J."/>
            <person name="Gunkel S."/>
            <person name="Lesny P."/>
            <person name="Martin S."/>
            <person name="Oeyen J.P."/>
            <person name="Petersen M."/>
            <person name="Panagiotis P."/>
            <person name="Wilbrandt J."/>
            <person name="Tanja T."/>
        </authorList>
    </citation>
    <scope>NUCLEOTIDE SEQUENCE</scope>
    <source>
        <strain evidence="6">GBR_01_08_01A</strain>
        <tissue evidence="6">Thorax + abdomen</tissue>
    </source>
</reference>
<name>A0AAD9RU31_9HYME</name>
<dbReference type="PANTHER" id="PTHR48043:SF159">
    <property type="entry name" value="EG:EG0003.4 PROTEIN-RELATED"/>
    <property type="match status" value="1"/>
</dbReference>